<dbReference type="InterPro" id="IPR029056">
    <property type="entry name" value="Ribokinase-like"/>
</dbReference>
<dbReference type="Proteomes" id="UP000275846">
    <property type="component" value="Unassembled WGS sequence"/>
</dbReference>
<organism evidence="3">
    <name type="scientific">Schistocephalus solidus</name>
    <name type="common">Tapeworm</name>
    <dbReference type="NCBI Taxonomy" id="70667"/>
    <lineage>
        <taxon>Eukaryota</taxon>
        <taxon>Metazoa</taxon>
        <taxon>Spiralia</taxon>
        <taxon>Lophotrochozoa</taxon>
        <taxon>Platyhelminthes</taxon>
        <taxon>Cestoda</taxon>
        <taxon>Eucestoda</taxon>
        <taxon>Diphyllobothriidea</taxon>
        <taxon>Diphyllobothriidae</taxon>
        <taxon>Schistocephalus</taxon>
    </lineage>
</organism>
<reference evidence="1 2" key="2">
    <citation type="submission" date="2018-11" db="EMBL/GenBank/DDBJ databases">
        <authorList>
            <consortium name="Pathogen Informatics"/>
        </authorList>
    </citation>
    <scope>NUCLEOTIDE SEQUENCE [LARGE SCALE GENOMIC DNA]</scope>
    <source>
        <strain evidence="1 2">NST_G2</strain>
    </source>
</reference>
<reference evidence="3" key="1">
    <citation type="submission" date="2016-06" db="UniProtKB">
        <authorList>
            <consortium name="WormBaseParasite"/>
        </authorList>
    </citation>
    <scope>IDENTIFICATION</scope>
</reference>
<dbReference type="InterPro" id="IPR036691">
    <property type="entry name" value="Endo/exonu/phosph_ase_sf"/>
</dbReference>
<evidence type="ECO:0000313" key="2">
    <source>
        <dbReference type="Proteomes" id="UP000275846"/>
    </source>
</evidence>
<proteinExistence type="predicted"/>
<evidence type="ECO:0000313" key="1">
    <source>
        <dbReference type="EMBL" id="VDM01668.1"/>
    </source>
</evidence>
<dbReference type="PANTHER" id="PTHR23227:SF84">
    <property type="entry name" value="ENDONUCLEASE_EXONUCLEASE_PHOSPHATASE DOMAIN-CONTAINING PROTEIN"/>
    <property type="match status" value="1"/>
</dbReference>
<dbReference type="Gene3D" id="3.30.1110.10">
    <property type="match status" value="1"/>
</dbReference>
<sequence>MLKKYVVKANGATLSGPGQIGLHDFDLTYVAGTSAQNTLRMIQWLLQDSKTISCSYLGCVGGNDKSCEILLQNIEETGVQTVYEVSDRGDLDVLLSRSAGGGFKFTTIISAYAPPMKSSDAEKDKFYEDLHVLLATVLKADKLIVLGDFNVRVATDHSAWPVTLGPHGLGSCNDNSILLLLTCAEQRLLLTNTFCRLPTREKAMWMHPQSWRWHLLDYVLVRRQNRQDVLVTKVIRDANGWTDHHLVISQMRLRLQPSRRPQGKQPPGELNTLLLNLLAHCFDFSNQITEKLENLHAPDNNGTVETRWCHLRNVIQSTAFEVLGRARRQHQDWFDDNDANISNLLAEKNGLHKAAPPKQPSSGAAALYGNGCGRCRTPG</sequence>
<dbReference type="WBParaSite" id="SSLN_0001585501-mRNA-1">
    <property type="protein sequence ID" value="SSLN_0001585501-mRNA-1"/>
    <property type="gene ID" value="SSLN_0001585501"/>
</dbReference>
<protein>
    <submittedName>
        <fullName evidence="3">Endo/exonuclease/phosphatase domain-containing protein</fullName>
    </submittedName>
</protein>
<dbReference type="STRING" id="70667.A0A183TFN4"/>
<dbReference type="EMBL" id="UYSU01039769">
    <property type="protein sequence ID" value="VDM01668.1"/>
    <property type="molecule type" value="Genomic_DNA"/>
</dbReference>
<dbReference type="OrthoDB" id="6315782at2759"/>
<dbReference type="SUPFAM" id="SSF56219">
    <property type="entry name" value="DNase I-like"/>
    <property type="match status" value="1"/>
</dbReference>
<dbReference type="PANTHER" id="PTHR23227">
    <property type="entry name" value="BUCENTAUR RELATED"/>
    <property type="match status" value="1"/>
</dbReference>
<dbReference type="AlphaFoldDB" id="A0A183TFN4"/>
<evidence type="ECO:0000313" key="3">
    <source>
        <dbReference type="WBParaSite" id="SSLN_0001585501-mRNA-1"/>
    </source>
</evidence>
<dbReference type="Gene3D" id="3.60.10.10">
    <property type="entry name" value="Endonuclease/exonuclease/phosphatase"/>
    <property type="match status" value="1"/>
</dbReference>
<dbReference type="InterPro" id="IPR027124">
    <property type="entry name" value="Swc5/CFDP1/2"/>
</dbReference>
<accession>A0A183TFN4</accession>
<name>A0A183TFN4_SCHSO</name>
<dbReference type="Gene3D" id="3.40.1190.20">
    <property type="match status" value="1"/>
</dbReference>
<gene>
    <name evidence="1" type="ORF">SSLN_LOCUS15282</name>
</gene>
<keyword evidence="2" id="KW-1185">Reference proteome</keyword>